<evidence type="ECO:0000313" key="2">
    <source>
        <dbReference type="Proteomes" id="UP000589520"/>
    </source>
</evidence>
<name>A0A7Y9PEC1_9BACT</name>
<reference evidence="1 2" key="1">
    <citation type="submission" date="2020-07" db="EMBL/GenBank/DDBJ databases">
        <title>Genomic Encyclopedia of Type Strains, Phase IV (KMG-V): Genome sequencing to study the core and pangenomes of soil and plant-associated prokaryotes.</title>
        <authorList>
            <person name="Whitman W."/>
        </authorList>
    </citation>
    <scope>NUCLEOTIDE SEQUENCE [LARGE SCALE GENOMIC DNA]</scope>
    <source>
        <strain evidence="1 2">X4EP2</strain>
    </source>
</reference>
<comment type="caution">
    <text evidence="1">The sequence shown here is derived from an EMBL/GenBank/DDBJ whole genome shotgun (WGS) entry which is preliminary data.</text>
</comment>
<dbReference type="AlphaFoldDB" id="A0A7Y9PEC1"/>
<sequence length="237" mass="25609">MTLALAFCGQGAWAQTAPDAAKPDSESVRTFYLTNISRAEDATETITALRNLLDPTDKVFLVPSQNAVIVRASPEQLLLTQKLLTDLNRLKKIYRLTYTITETDAGKRIGIQHFSLIVVSGGKTTLKQGSKVPLVTGSYTTGTSGTQTQMTYIDVGLNFDASLDEFVDGVRLRTKVEQSAIAEEKSSPGMAGDPIVRQTVLEGTSILVPGKPLVLGSLDIPDSTRHLDVEVVMEAVR</sequence>
<gene>
    <name evidence="1" type="ORF">HDF17_000633</name>
</gene>
<protein>
    <submittedName>
        <fullName evidence="1">Type II secretory pathway component GspD/PulD (Secretin)</fullName>
    </submittedName>
</protein>
<organism evidence="1 2">
    <name type="scientific">Granulicella arctica</name>
    <dbReference type="NCBI Taxonomy" id="940613"/>
    <lineage>
        <taxon>Bacteria</taxon>
        <taxon>Pseudomonadati</taxon>
        <taxon>Acidobacteriota</taxon>
        <taxon>Terriglobia</taxon>
        <taxon>Terriglobales</taxon>
        <taxon>Acidobacteriaceae</taxon>
        <taxon>Granulicella</taxon>
    </lineage>
</organism>
<evidence type="ECO:0000313" key="1">
    <source>
        <dbReference type="EMBL" id="NYF78346.1"/>
    </source>
</evidence>
<dbReference type="RefSeq" id="WP_246301570.1">
    <property type="nucleotide sequence ID" value="NZ_JACCCW010000001.1"/>
</dbReference>
<proteinExistence type="predicted"/>
<dbReference type="Proteomes" id="UP000589520">
    <property type="component" value="Unassembled WGS sequence"/>
</dbReference>
<keyword evidence="2" id="KW-1185">Reference proteome</keyword>
<dbReference type="EMBL" id="JACCCW010000001">
    <property type="protein sequence ID" value="NYF78346.1"/>
    <property type="molecule type" value="Genomic_DNA"/>
</dbReference>
<accession>A0A7Y9PEC1</accession>